<dbReference type="Proteomes" id="UP000886501">
    <property type="component" value="Unassembled WGS sequence"/>
</dbReference>
<evidence type="ECO:0000313" key="1">
    <source>
        <dbReference type="EMBL" id="KAF9651758.1"/>
    </source>
</evidence>
<evidence type="ECO:0000313" key="2">
    <source>
        <dbReference type="Proteomes" id="UP000886501"/>
    </source>
</evidence>
<name>A0ACB6ZR35_THEGA</name>
<sequence length="242" mass="25980">MSKLIITGATGTAGFAAYLAALADPSVSYITLLLRREIPSWANLPSNASEKSRTIIVKDFAQYPEGVISQIADHDGCVWALGKSVSGLSEEEYMKIHVDFPLAAVEAFKKSGVGSTEKPFNFVYVSGEGSDPSQKSMFMWARGKGRAETELTKALDTPTTRFLIARPGYFFPAHAGQRQHQQSGIGRSLDTVLGPLFTNTSMGVSAGALGSFLVEGAKGSFPNVSLANNSQIKQLLKNLQKQ</sequence>
<organism evidence="1 2">
    <name type="scientific">Thelephora ganbajun</name>
    <name type="common">Ganba fungus</name>
    <dbReference type="NCBI Taxonomy" id="370292"/>
    <lineage>
        <taxon>Eukaryota</taxon>
        <taxon>Fungi</taxon>
        <taxon>Dikarya</taxon>
        <taxon>Basidiomycota</taxon>
        <taxon>Agaricomycotina</taxon>
        <taxon>Agaricomycetes</taxon>
        <taxon>Thelephorales</taxon>
        <taxon>Thelephoraceae</taxon>
        <taxon>Thelephora</taxon>
    </lineage>
</organism>
<reference evidence="1" key="2">
    <citation type="journal article" date="2020" name="Nat. Commun.">
        <title>Large-scale genome sequencing of mycorrhizal fungi provides insights into the early evolution of symbiotic traits.</title>
        <authorList>
            <person name="Miyauchi S."/>
            <person name="Kiss E."/>
            <person name="Kuo A."/>
            <person name="Drula E."/>
            <person name="Kohler A."/>
            <person name="Sanchez-Garcia M."/>
            <person name="Morin E."/>
            <person name="Andreopoulos B."/>
            <person name="Barry K.W."/>
            <person name="Bonito G."/>
            <person name="Buee M."/>
            <person name="Carver A."/>
            <person name="Chen C."/>
            <person name="Cichocki N."/>
            <person name="Clum A."/>
            <person name="Culley D."/>
            <person name="Crous P.W."/>
            <person name="Fauchery L."/>
            <person name="Girlanda M."/>
            <person name="Hayes R.D."/>
            <person name="Keri Z."/>
            <person name="LaButti K."/>
            <person name="Lipzen A."/>
            <person name="Lombard V."/>
            <person name="Magnuson J."/>
            <person name="Maillard F."/>
            <person name="Murat C."/>
            <person name="Nolan M."/>
            <person name="Ohm R.A."/>
            <person name="Pangilinan J."/>
            <person name="Pereira M.F."/>
            <person name="Perotto S."/>
            <person name="Peter M."/>
            <person name="Pfister S."/>
            <person name="Riley R."/>
            <person name="Sitrit Y."/>
            <person name="Stielow J.B."/>
            <person name="Szollosi G."/>
            <person name="Zifcakova L."/>
            <person name="Stursova M."/>
            <person name="Spatafora J.W."/>
            <person name="Tedersoo L."/>
            <person name="Vaario L.M."/>
            <person name="Yamada A."/>
            <person name="Yan M."/>
            <person name="Wang P."/>
            <person name="Xu J."/>
            <person name="Bruns T."/>
            <person name="Baldrian P."/>
            <person name="Vilgalys R."/>
            <person name="Dunand C."/>
            <person name="Henrissat B."/>
            <person name="Grigoriev I.V."/>
            <person name="Hibbett D."/>
            <person name="Nagy L.G."/>
            <person name="Martin F.M."/>
        </authorList>
    </citation>
    <scope>NUCLEOTIDE SEQUENCE</scope>
    <source>
        <strain evidence="1">P2</strain>
    </source>
</reference>
<protein>
    <submittedName>
        <fullName evidence="1">Uncharacterized protein</fullName>
    </submittedName>
</protein>
<gene>
    <name evidence="1" type="ORF">BDM02DRAFT_3266904</name>
</gene>
<accession>A0ACB6ZR35</accession>
<comment type="caution">
    <text evidence="1">The sequence shown here is derived from an EMBL/GenBank/DDBJ whole genome shotgun (WGS) entry which is preliminary data.</text>
</comment>
<proteinExistence type="predicted"/>
<keyword evidence="2" id="KW-1185">Reference proteome</keyword>
<dbReference type="EMBL" id="MU117973">
    <property type="protein sequence ID" value="KAF9651758.1"/>
    <property type="molecule type" value="Genomic_DNA"/>
</dbReference>
<reference evidence="1" key="1">
    <citation type="submission" date="2019-10" db="EMBL/GenBank/DDBJ databases">
        <authorList>
            <consortium name="DOE Joint Genome Institute"/>
            <person name="Kuo A."/>
            <person name="Miyauchi S."/>
            <person name="Kiss E."/>
            <person name="Drula E."/>
            <person name="Kohler A."/>
            <person name="Sanchez-Garcia M."/>
            <person name="Andreopoulos B."/>
            <person name="Barry K.W."/>
            <person name="Bonito G."/>
            <person name="Buee M."/>
            <person name="Carver A."/>
            <person name="Chen C."/>
            <person name="Cichocki N."/>
            <person name="Clum A."/>
            <person name="Culley D."/>
            <person name="Crous P.W."/>
            <person name="Fauchery L."/>
            <person name="Girlanda M."/>
            <person name="Hayes R."/>
            <person name="Keri Z."/>
            <person name="Labutti K."/>
            <person name="Lipzen A."/>
            <person name="Lombard V."/>
            <person name="Magnuson J."/>
            <person name="Maillard F."/>
            <person name="Morin E."/>
            <person name="Murat C."/>
            <person name="Nolan M."/>
            <person name="Ohm R."/>
            <person name="Pangilinan J."/>
            <person name="Pereira M."/>
            <person name="Perotto S."/>
            <person name="Peter M."/>
            <person name="Riley R."/>
            <person name="Sitrit Y."/>
            <person name="Stielow B."/>
            <person name="Szollosi G."/>
            <person name="Zifcakova L."/>
            <person name="Stursova M."/>
            <person name="Spatafora J.W."/>
            <person name="Tedersoo L."/>
            <person name="Vaario L.-M."/>
            <person name="Yamada A."/>
            <person name="Yan M."/>
            <person name="Wang P."/>
            <person name="Xu J."/>
            <person name="Bruns T."/>
            <person name="Baldrian P."/>
            <person name="Vilgalys R."/>
            <person name="Henrissat B."/>
            <person name="Grigoriev I.V."/>
            <person name="Hibbett D."/>
            <person name="Nagy L.G."/>
            <person name="Martin F.M."/>
        </authorList>
    </citation>
    <scope>NUCLEOTIDE SEQUENCE</scope>
    <source>
        <strain evidence="1">P2</strain>
    </source>
</reference>